<evidence type="ECO:0000259" key="2">
    <source>
        <dbReference type="PROSITE" id="PS50878"/>
    </source>
</evidence>
<dbReference type="OrthoDB" id="7700848at2759"/>
<dbReference type="InterPro" id="IPR000477">
    <property type="entry name" value="RT_dom"/>
</dbReference>
<dbReference type="Pfam" id="PF00078">
    <property type="entry name" value="RVT_1"/>
    <property type="match status" value="1"/>
</dbReference>
<feature type="compositionally biased region" description="Polar residues" evidence="1">
    <location>
        <begin position="471"/>
        <end position="481"/>
    </location>
</feature>
<evidence type="ECO:0000313" key="4">
    <source>
        <dbReference type="Proteomes" id="UP000479190"/>
    </source>
</evidence>
<dbReference type="AlphaFoldDB" id="A0A6H5I2R8"/>
<protein>
    <recommendedName>
        <fullName evidence="2">Reverse transcriptase domain-containing protein</fullName>
    </recommendedName>
</protein>
<feature type="domain" description="Reverse transcriptase" evidence="2">
    <location>
        <begin position="1"/>
        <end position="366"/>
    </location>
</feature>
<dbReference type="EMBL" id="CADCXV010000558">
    <property type="protein sequence ID" value="CAB0030846.1"/>
    <property type="molecule type" value="Genomic_DNA"/>
</dbReference>
<dbReference type="PROSITE" id="PS50878">
    <property type="entry name" value="RT_POL"/>
    <property type="match status" value="1"/>
</dbReference>
<accession>A0A6H5I2R8</accession>
<feature type="region of interest" description="Disordered" evidence="1">
    <location>
        <begin position="471"/>
        <end position="493"/>
    </location>
</feature>
<dbReference type="Proteomes" id="UP000479190">
    <property type="component" value="Unassembled WGS sequence"/>
</dbReference>
<proteinExistence type="predicted"/>
<evidence type="ECO:0000256" key="1">
    <source>
        <dbReference type="SAM" id="MobiDB-lite"/>
    </source>
</evidence>
<feature type="compositionally biased region" description="Basic residues" evidence="1">
    <location>
        <begin position="484"/>
        <end position="493"/>
    </location>
</feature>
<feature type="region of interest" description="Disordered" evidence="1">
    <location>
        <begin position="1"/>
        <end position="84"/>
    </location>
</feature>
<feature type="non-terminal residue" evidence="3">
    <location>
        <position position="1"/>
    </location>
</feature>
<keyword evidence="4" id="KW-1185">Reference proteome</keyword>
<gene>
    <name evidence="3" type="ORF">TBRA_LOCUS2832</name>
</gene>
<dbReference type="PANTHER" id="PTHR33332">
    <property type="entry name" value="REVERSE TRANSCRIPTASE DOMAIN-CONTAINING PROTEIN"/>
    <property type="match status" value="1"/>
</dbReference>
<name>A0A6H5I2R8_9HYME</name>
<evidence type="ECO:0000313" key="3">
    <source>
        <dbReference type="EMBL" id="CAB0030846.1"/>
    </source>
</evidence>
<reference evidence="3 4" key="1">
    <citation type="submission" date="2020-02" db="EMBL/GenBank/DDBJ databases">
        <authorList>
            <person name="Ferguson B K."/>
        </authorList>
    </citation>
    <scope>NUCLEOTIDE SEQUENCE [LARGE SCALE GENOMIC DNA]</scope>
</reference>
<organism evidence="3 4">
    <name type="scientific">Trichogramma brassicae</name>
    <dbReference type="NCBI Taxonomy" id="86971"/>
    <lineage>
        <taxon>Eukaryota</taxon>
        <taxon>Metazoa</taxon>
        <taxon>Ecdysozoa</taxon>
        <taxon>Arthropoda</taxon>
        <taxon>Hexapoda</taxon>
        <taxon>Insecta</taxon>
        <taxon>Pterygota</taxon>
        <taxon>Neoptera</taxon>
        <taxon>Endopterygota</taxon>
        <taxon>Hymenoptera</taxon>
        <taxon>Apocrita</taxon>
        <taxon>Proctotrupomorpha</taxon>
        <taxon>Chalcidoidea</taxon>
        <taxon>Trichogrammatidae</taxon>
        <taxon>Trichogramma</taxon>
    </lineage>
</organism>
<sequence length="493" mass="54641">GSKSQTAKLPDPGASGGRRAVPGGRGGAEPASIALWRCSGRTRRHSAGAPESQRKNQRTLGARSRRSTECGAQSRHHSAPGYVYPDLHSLPESRGLPGVLEATEARAAAKAWEATWRAVILPPTVYARHHRQGFRENHLRSPYDFHREPGWPLGPPIWLSAGAIHGQCHPDRHLHCQEGARGKPLAWRTIEYCAVVTLDVRNAFNSARWNNILTALSRIHTPRYLMRIINSYFRERVLSYSTDDGPESCRVTAGVPQGSVLGPTLWNVMYDAILQLEFRHGVQIVGFADEIALIRVAKHLWQLENQLDATVSQVREALGDLSLKTADHKTEVLLITKRRQMESITIKVGDCYVSSSPHIRYLGLHIDARLNFKAHLKMASERASNVAGALARIMPTIGGPRSSRRKLYASVVDSILLYGAPIWSCATETQAYFRQAESVHRRACLRVISGRPHVSYEATYVLAGIPPPRDQTSACGSTYAAQRTPKKKNVSRH</sequence>